<reference evidence="3 4" key="1">
    <citation type="submission" date="2023-07" db="EMBL/GenBank/DDBJ databases">
        <title>Pathogens genome sequencing project 196.</title>
        <authorList>
            <person name="Cao X."/>
        </authorList>
    </citation>
    <scope>NUCLEOTIDE SEQUENCE [LARGE SCALE GENOMIC DNA]</scope>
    <source>
        <strain evidence="3 4">SM41</strain>
    </source>
</reference>
<name>A0ABD5BMR0_SERMA</name>
<dbReference type="InterPro" id="IPR036397">
    <property type="entry name" value="RNaseH_sf"/>
</dbReference>
<dbReference type="Proteomes" id="UP001234811">
    <property type="component" value="Unassembled WGS sequence"/>
</dbReference>
<evidence type="ECO:0000313" key="4">
    <source>
        <dbReference type="Proteomes" id="UP001234811"/>
    </source>
</evidence>
<evidence type="ECO:0000313" key="3">
    <source>
        <dbReference type="EMBL" id="MDQ9557964.1"/>
    </source>
</evidence>
<dbReference type="AlphaFoldDB" id="A0ABD5BMR0"/>
<comment type="caution">
    <text evidence="3">The sequence shown here is derived from an EMBL/GenBank/DDBJ whole genome shotgun (WGS) entry which is preliminary data.</text>
</comment>
<dbReference type="RefSeq" id="WP_236658263.1">
    <property type="nucleotide sequence ID" value="NZ_CP047682.1"/>
</dbReference>
<feature type="domain" description="Integrase catalytic" evidence="1">
    <location>
        <begin position="298"/>
        <end position="483"/>
    </location>
</feature>
<organism evidence="3 4">
    <name type="scientific">Serratia marcescens</name>
    <dbReference type="NCBI Taxonomy" id="615"/>
    <lineage>
        <taxon>Bacteria</taxon>
        <taxon>Pseudomonadati</taxon>
        <taxon>Pseudomonadota</taxon>
        <taxon>Gammaproteobacteria</taxon>
        <taxon>Enterobacterales</taxon>
        <taxon>Yersiniaceae</taxon>
        <taxon>Serratia</taxon>
    </lineage>
</organism>
<dbReference type="SUPFAM" id="SSF53098">
    <property type="entry name" value="Ribonuclease H-like"/>
    <property type="match status" value="1"/>
</dbReference>
<dbReference type="InterPro" id="IPR003314">
    <property type="entry name" value="Mu-type_HTH"/>
</dbReference>
<feature type="domain" description="HTH Mu-type" evidence="2">
    <location>
        <begin position="1"/>
        <end position="70"/>
    </location>
</feature>
<accession>A0ABD5BMR0</accession>
<dbReference type="InterPro" id="IPR015378">
    <property type="entry name" value="Transposase-like_Mu_C"/>
</dbReference>
<sequence length="679" mass="76690">MTMFLSVNELIGLPGLPGTAQGLRLALKKRADNSPDLVRKRQGSKAFEYHIDCLPEAARAAATERHYKSVLEQSGCQTTEPPVKRTVAIKPRQELELMRQCPALVEREVCGLTDDQKAIADARALLASEVERMRNAGLSRLSAVNYIVGGSRDGSLPENLMAAADLANARKGSRVGISRSSLQEWVSIFQATQPGLERLAMLAPGQNKRKKPEDASWFYGMFWPHYANRNGPSVREAYRSFRREWHEVYHAEPAMRKAIPSYYAVLRRVNQLPLCSRVQGRVSGSAKKAYEVYSKRDWAQMPVNGIWISDGKSMDMKVAHPIHGRPFTPELTMVIDGRTRFVVGWSLSLSENAMGVADAYRFGMKHFGKPLFVYSDNGGGQKNKMLDADITGIFPRLGIEHMTGIPGNPQARGIIERLNAVIPERIAKRTMTYNGRSVDPNAARIQGKNLISLSDALRNGNELTTQQQRTFRDLPSWQWLMDAVQDEIDNYNNHHEHSELPKVDGAHMTPAAYRALVLQQEGDEIEYITEGELREMFMPEVERVAQRGWVSVGNNQYFSKDLIDVDRQSVRVGMDIHDPEAVIIRQMDGTYVCTAIWNGNSHSPVPQSRVEQAKEKRAKRMIKRAGKIIQDANDELRPVLEVQRNDFSSLFVDTAPRDNKPLFLLETEREEYFKKTNSR</sequence>
<dbReference type="Gene3D" id="3.30.420.10">
    <property type="entry name" value="Ribonuclease H-like superfamily/Ribonuclease H"/>
    <property type="match status" value="1"/>
</dbReference>
<dbReference type="InterPro" id="IPR009004">
    <property type="entry name" value="Transposase_Mu_C"/>
</dbReference>
<dbReference type="InterPro" id="IPR036388">
    <property type="entry name" value="WH-like_DNA-bd_sf"/>
</dbReference>
<dbReference type="SUPFAM" id="SSF46955">
    <property type="entry name" value="Putative DNA-binding domain"/>
    <property type="match status" value="1"/>
</dbReference>
<dbReference type="PROSITE" id="PS50994">
    <property type="entry name" value="INTEGRASE"/>
    <property type="match status" value="1"/>
</dbReference>
<evidence type="ECO:0000259" key="1">
    <source>
        <dbReference type="PROSITE" id="PS50994"/>
    </source>
</evidence>
<dbReference type="InterPro" id="IPR001584">
    <property type="entry name" value="Integrase_cat-core"/>
</dbReference>
<dbReference type="Gene3D" id="1.10.10.10">
    <property type="entry name" value="Winged helix-like DNA-binding domain superfamily/Winged helix DNA-binding domain"/>
    <property type="match status" value="1"/>
</dbReference>
<proteinExistence type="predicted"/>
<gene>
    <name evidence="3" type="ORF">RF091_20955</name>
</gene>
<evidence type="ECO:0000259" key="2">
    <source>
        <dbReference type="PROSITE" id="PS51702"/>
    </source>
</evidence>
<dbReference type="EMBL" id="JAVIPQ010000383">
    <property type="protein sequence ID" value="MDQ9557964.1"/>
    <property type="molecule type" value="Genomic_DNA"/>
</dbReference>
<protein>
    <submittedName>
        <fullName evidence="3">Mu transposase C-terminal domain-containing protein</fullName>
    </submittedName>
</protein>
<dbReference type="InterPro" id="IPR012337">
    <property type="entry name" value="RNaseH-like_sf"/>
</dbReference>
<dbReference type="PROSITE" id="PS51702">
    <property type="entry name" value="HTH_MU"/>
    <property type="match status" value="1"/>
</dbReference>
<dbReference type="Pfam" id="PF09299">
    <property type="entry name" value="Mu-transpos_C"/>
    <property type="match status" value="1"/>
</dbReference>
<dbReference type="SUPFAM" id="SSF50610">
    <property type="entry name" value="mu transposase, C-terminal domain"/>
    <property type="match status" value="1"/>
</dbReference>
<dbReference type="InterPro" id="IPR009061">
    <property type="entry name" value="DNA-bd_dom_put_sf"/>
</dbReference>